<dbReference type="InterPro" id="IPR036852">
    <property type="entry name" value="Peptidase_S8/S53_dom_sf"/>
</dbReference>
<feature type="active site" description="Charge relay system" evidence="5 6">
    <location>
        <position position="439"/>
    </location>
</feature>
<dbReference type="GO" id="GO:0005975">
    <property type="term" value="P:carbohydrate metabolic process"/>
    <property type="evidence" value="ECO:0007669"/>
    <property type="project" value="UniProtKB-ARBA"/>
</dbReference>
<gene>
    <name evidence="9" type="ORF">SAMN05192558_104291</name>
</gene>
<feature type="active site" description="Charge relay system" evidence="5 6">
    <location>
        <position position="230"/>
    </location>
</feature>
<dbReference type="InterPro" id="IPR046450">
    <property type="entry name" value="PA_dom_sf"/>
</dbReference>
<protein>
    <submittedName>
        <fullName evidence="9">Serine protease, subtilisin family</fullName>
    </submittedName>
</protein>
<evidence type="ECO:0000256" key="3">
    <source>
        <dbReference type="ARBA" id="ARBA00022801"/>
    </source>
</evidence>
<evidence type="ECO:0000259" key="8">
    <source>
        <dbReference type="Pfam" id="PF00082"/>
    </source>
</evidence>
<dbReference type="PROSITE" id="PS51892">
    <property type="entry name" value="SUBTILASE"/>
    <property type="match status" value="1"/>
</dbReference>
<dbReference type="Gene3D" id="2.60.40.10">
    <property type="entry name" value="Immunoglobulins"/>
    <property type="match status" value="1"/>
</dbReference>
<keyword evidence="3 6" id="KW-0378">Hydrolase</keyword>
<dbReference type="GO" id="GO:0004252">
    <property type="term" value="F:serine-type endopeptidase activity"/>
    <property type="evidence" value="ECO:0007669"/>
    <property type="project" value="UniProtKB-UniRule"/>
</dbReference>
<keyword evidence="4 6" id="KW-0720">Serine protease</keyword>
<name>A0A1H0LUK6_9PSEU</name>
<feature type="domain" description="Peptidase S8/S53" evidence="8">
    <location>
        <begin position="221"/>
        <end position="485"/>
    </location>
</feature>
<dbReference type="PROSITE" id="PS00138">
    <property type="entry name" value="SUBTILASE_SER"/>
    <property type="match status" value="1"/>
</dbReference>
<dbReference type="PANTHER" id="PTHR43806">
    <property type="entry name" value="PEPTIDASE S8"/>
    <property type="match status" value="1"/>
</dbReference>
<dbReference type="STRING" id="504798.SAMN05421871_1096"/>
<keyword evidence="10" id="KW-1185">Reference proteome</keyword>
<evidence type="ECO:0000313" key="10">
    <source>
        <dbReference type="Proteomes" id="UP000199651"/>
    </source>
</evidence>
<dbReference type="Gene3D" id="3.40.50.200">
    <property type="entry name" value="Peptidase S8/S53 domain"/>
    <property type="match status" value="1"/>
</dbReference>
<evidence type="ECO:0000256" key="4">
    <source>
        <dbReference type="ARBA" id="ARBA00022825"/>
    </source>
</evidence>
<sequence length="1278" mass="132437">MSKNRPNKLFACSVVLATAMSATSPIVGGPLAVAEPRSEQAVHRSQAVTLVTGDVVLVDRGAGSASAIVTKTRPGVAYVIHNRNGKLLVVPSDAEAAIRSGTVDETLFDVAYLADNGYADADRSGLPLIAGYTKSAQKLDAKTVRGKAANLPGTRMSHTLDSIGAQAVEVDKGKAGQLWAAVAAGSSGVQRLSLDRKVNATLAESIPQVKAPQAWAAGYNGAGVKVAVLDTGADASHPDLGGRIATAASFVPSEQDNLDRHGHGTHVAATVAGTGAASGGQRKGVAPGAQLAIGKVLGGNGSGQESWIISGMQWAATTAQAKVINLSLGSGPTDGTDPMSQAVDSLTAQTGALFVIAAGNSGPKSRTIGAPGAATSALTVAAVDKVDAVASFSSRGPRTDGAMKPEVSAPGVAIVAARAAGTAMGSPVDQNYTSANGTSMATPHVAGQAAILAQRNPTWTAAQLKAGIVGSADDLGKPANAQGSGRINAQRAIAETVLANPAAVGFGNVDPSNTANQTRTITYNNTGAAAVTLSFSARLTDDAGVAAPAGTLSLSHTGFSVPAGGSATLTLTVNPNNLVTNVGYSGVVTASGAGAAGTVVTPITMTRTALRDVTFKVIGFDGQPMHSSCGVLGRPCLTGTLVPLDQDGAAAAVWSDIAPNASTVRVPVGTYSADLIGRAGVDPQLDLTTVSMIQPQIEITQNTDVVFDLRQLKKITVQTPLPSQRIGQDLFFKRTPVSGTARAAHVWPHEGVVSYTNPTPSVTKGSLDHQYQVTQMRAHLDITVGSTSWHPRYYSYSEVGGAGVLKAFTGSQQRTVVFGGTGDPAFFSGTSVQGKVVLVGLNTHGGIRPVVDRAVAAGAAGVIAYDTSSFTYPVSDDGGSLIPVTYLRKSDGISLRDALPGGSATATVAGYPTNTIAYHLAYDTIPANPAFTVQHNQLVSVSGAYHSAKPNSTVGTVDTLRRNISSPMLSITPGMMAWTPANRIDYYGPANPALLWERIVNIEPTTSTAMWTTNTVFNNPGASKQETWNQQPVRLGQPSWSLDIEGKGSYHFLSRQGNTFYPVPQLVDGHGSEHGGQPQLPNGTKVEIGLKRDGQPVTGRLQDEMTVYDVPAASANYELSLKYRPNGTTPGAYRVETTYGFTSQQAVQEQSSAFFMCGRDRYVANPDPNPCEVQKIDTLDYTMYVDLDNSMPVGVPRLAVFTLRPLGGTSRTAQTMQGWISYDEGATWQPQSLTRHSDLAFRTILSNATAGSVSLKLEVTDSAGGTVTETLYNVHQVK</sequence>
<proteinExistence type="inferred from homology"/>
<dbReference type="GO" id="GO:0006508">
    <property type="term" value="P:proteolysis"/>
    <property type="evidence" value="ECO:0007669"/>
    <property type="project" value="UniProtKB-KW"/>
</dbReference>
<feature type="signal peptide" evidence="7">
    <location>
        <begin position="1"/>
        <end position="28"/>
    </location>
</feature>
<dbReference type="Gene3D" id="3.50.30.30">
    <property type="match status" value="1"/>
</dbReference>
<dbReference type="InterPro" id="IPR015500">
    <property type="entry name" value="Peptidase_S8_subtilisin-rel"/>
</dbReference>
<evidence type="ECO:0000256" key="6">
    <source>
        <dbReference type="PROSITE-ProRule" id="PRU01240"/>
    </source>
</evidence>
<dbReference type="SUPFAM" id="SSF52025">
    <property type="entry name" value="PA domain"/>
    <property type="match status" value="1"/>
</dbReference>
<organism evidence="9 10">
    <name type="scientific">Actinokineospora alba</name>
    <dbReference type="NCBI Taxonomy" id="504798"/>
    <lineage>
        <taxon>Bacteria</taxon>
        <taxon>Bacillati</taxon>
        <taxon>Actinomycetota</taxon>
        <taxon>Actinomycetes</taxon>
        <taxon>Pseudonocardiales</taxon>
        <taxon>Pseudonocardiaceae</taxon>
        <taxon>Actinokineospora</taxon>
    </lineage>
</organism>
<comment type="similarity">
    <text evidence="1 6">Belongs to the peptidase S8 family.</text>
</comment>
<keyword evidence="7" id="KW-0732">Signal</keyword>
<dbReference type="AlphaFoldDB" id="A0A1H0LUK6"/>
<dbReference type="PANTHER" id="PTHR43806:SF65">
    <property type="entry name" value="SERINE PROTEASE APRX"/>
    <property type="match status" value="1"/>
</dbReference>
<evidence type="ECO:0000256" key="2">
    <source>
        <dbReference type="ARBA" id="ARBA00022670"/>
    </source>
</evidence>
<reference evidence="10" key="1">
    <citation type="submission" date="2016-10" db="EMBL/GenBank/DDBJ databases">
        <authorList>
            <person name="Varghese N."/>
            <person name="Submissions S."/>
        </authorList>
    </citation>
    <scope>NUCLEOTIDE SEQUENCE [LARGE SCALE GENOMIC DNA]</scope>
    <source>
        <strain evidence="10">IBRC-M 10655</strain>
    </source>
</reference>
<dbReference type="SUPFAM" id="SSF52743">
    <property type="entry name" value="Subtilisin-like"/>
    <property type="match status" value="1"/>
</dbReference>
<dbReference type="Proteomes" id="UP000199651">
    <property type="component" value="Unassembled WGS sequence"/>
</dbReference>
<dbReference type="InterPro" id="IPR013783">
    <property type="entry name" value="Ig-like_fold"/>
</dbReference>
<feature type="active site" description="Charge relay system" evidence="5 6">
    <location>
        <position position="263"/>
    </location>
</feature>
<accession>A0A1H0LUK6</accession>
<evidence type="ECO:0000256" key="7">
    <source>
        <dbReference type="SAM" id="SignalP"/>
    </source>
</evidence>
<dbReference type="InterPro" id="IPR023828">
    <property type="entry name" value="Peptidase_S8_Ser-AS"/>
</dbReference>
<dbReference type="PRINTS" id="PR00723">
    <property type="entry name" value="SUBTILISIN"/>
</dbReference>
<evidence type="ECO:0000256" key="5">
    <source>
        <dbReference type="PIRSR" id="PIRSR615500-1"/>
    </source>
</evidence>
<evidence type="ECO:0000313" key="9">
    <source>
        <dbReference type="EMBL" id="SDO71852.1"/>
    </source>
</evidence>
<dbReference type="InterPro" id="IPR050131">
    <property type="entry name" value="Peptidase_S8_subtilisin-like"/>
</dbReference>
<keyword evidence="2 6" id="KW-0645">Protease</keyword>
<dbReference type="InterPro" id="IPR000209">
    <property type="entry name" value="Peptidase_S8/S53_dom"/>
</dbReference>
<dbReference type="EMBL" id="FNJB01000004">
    <property type="protein sequence ID" value="SDO71852.1"/>
    <property type="molecule type" value="Genomic_DNA"/>
</dbReference>
<dbReference type="Pfam" id="PF00082">
    <property type="entry name" value="Peptidase_S8"/>
    <property type="match status" value="1"/>
</dbReference>
<feature type="chain" id="PRO_5038333270" evidence="7">
    <location>
        <begin position="29"/>
        <end position="1278"/>
    </location>
</feature>
<evidence type="ECO:0000256" key="1">
    <source>
        <dbReference type="ARBA" id="ARBA00011073"/>
    </source>
</evidence>